<dbReference type="PROSITE" id="PS51352">
    <property type="entry name" value="THIOREDOXIN_2"/>
    <property type="match status" value="1"/>
</dbReference>
<feature type="region of interest" description="Disordered" evidence="1">
    <location>
        <begin position="245"/>
        <end position="296"/>
    </location>
</feature>
<dbReference type="SUPFAM" id="SSF52833">
    <property type="entry name" value="Thioredoxin-like"/>
    <property type="match status" value="1"/>
</dbReference>
<dbReference type="InterPro" id="IPR013766">
    <property type="entry name" value="Thioredoxin_domain"/>
</dbReference>
<comment type="caution">
    <text evidence="4">The sequence shown here is derived from an EMBL/GenBank/DDBJ whole genome shotgun (WGS) entry which is preliminary data.</text>
</comment>
<proteinExistence type="predicted"/>
<keyword evidence="2" id="KW-0732">Signal</keyword>
<feature type="chain" id="PRO_5046932605" description="Thioredoxin domain-containing protein" evidence="2">
    <location>
        <begin position="21"/>
        <end position="296"/>
    </location>
</feature>
<reference evidence="4 5" key="1">
    <citation type="submission" date="2024-02" db="EMBL/GenBank/DDBJ databases">
        <title>A draft genome for the cacao thread blight pathogen Marasmius crinis-equi.</title>
        <authorList>
            <person name="Cohen S.P."/>
            <person name="Baruah I.K."/>
            <person name="Amoako-Attah I."/>
            <person name="Bukari Y."/>
            <person name="Meinhardt L.W."/>
            <person name="Bailey B.A."/>
        </authorList>
    </citation>
    <scope>NUCLEOTIDE SEQUENCE [LARGE SCALE GENOMIC DNA]</scope>
    <source>
        <strain evidence="4 5">GH-76</strain>
    </source>
</reference>
<feature type="domain" description="Thioredoxin" evidence="3">
    <location>
        <begin position="11"/>
        <end position="158"/>
    </location>
</feature>
<evidence type="ECO:0000313" key="4">
    <source>
        <dbReference type="EMBL" id="KAL0575917.1"/>
    </source>
</evidence>
<dbReference type="EMBL" id="JBAHYK010000263">
    <property type="protein sequence ID" value="KAL0575917.1"/>
    <property type="molecule type" value="Genomic_DNA"/>
</dbReference>
<dbReference type="Gene3D" id="3.40.30.10">
    <property type="entry name" value="Glutaredoxin"/>
    <property type="match status" value="2"/>
</dbReference>
<feature type="compositionally biased region" description="Basic and acidic residues" evidence="1">
    <location>
        <begin position="276"/>
        <end position="296"/>
    </location>
</feature>
<dbReference type="Pfam" id="PF00085">
    <property type="entry name" value="Thioredoxin"/>
    <property type="match status" value="1"/>
</dbReference>
<evidence type="ECO:0000313" key="5">
    <source>
        <dbReference type="Proteomes" id="UP001465976"/>
    </source>
</evidence>
<organism evidence="4 5">
    <name type="scientific">Marasmius crinis-equi</name>
    <dbReference type="NCBI Taxonomy" id="585013"/>
    <lineage>
        <taxon>Eukaryota</taxon>
        <taxon>Fungi</taxon>
        <taxon>Dikarya</taxon>
        <taxon>Basidiomycota</taxon>
        <taxon>Agaricomycotina</taxon>
        <taxon>Agaricomycetes</taxon>
        <taxon>Agaricomycetidae</taxon>
        <taxon>Agaricales</taxon>
        <taxon>Marasmiineae</taxon>
        <taxon>Marasmiaceae</taxon>
        <taxon>Marasmius</taxon>
    </lineage>
</organism>
<dbReference type="PANTHER" id="PTHR45815:SF3">
    <property type="entry name" value="PROTEIN DISULFIDE-ISOMERASE A6"/>
    <property type="match status" value="1"/>
</dbReference>
<dbReference type="PANTHER" id="PTHR45815">
    <property type="entry name" value="PROTEIN DISULFIDE-ISOMERASE A6"/>
    <property type="match status" value="1"/>
</dbReference>
<sequence>MLSLSLLSVALTLGPTLVSAGLFAKNSGVTMLDPKAFRKVMKANETSMVAFVAPWCGHCQRMTPEFSKAAKNMSPLVPFYAIDCDDDKNKPLCAEQGVQGFPTVKVFPRGKDLAPMVYQGERTAGAFVKYVSLRVPHANNAKLSSVDDVEAWVDKTSESSKPRALLLTKEKKVPLLWKVLSNRYTGQIEMGVHKDEDGKSAGKLLGVEGGEGSKVLVYKTGETTPTRYEGKTKFEPLSTFFNDLIDSSDNASEDDAKTEKREEKEKKEKKKGRKEKKGEKAESGGDEKAGHHTDEL</sequence>
<gene>
    <name evidence="4" type="ORF">V5O48_006063</name>
</gene>
<accession>A0ABR3FKJ3</accession>
<keyword evidence="5" id="KW-1185">Reference proteome</keyword>
<protein>
    <recommendedName>
        <fullName evidence="3">Thioredoxin domain-containing protein</fullName>
    </recommendedName>
</protein>
<evidence type="ECO:0000259" key="3">
    <source>
        <dbReference type="PROSITE" id="PS51352"/>
    </source>
</evidence>
<feature type="compositionally biased region" description="Basic and acidic residues" evidence="1">
    <location>
        <begin position="254"/>
        <end position="266"/>
    </location>
</feature>
<dbReference type="Proteomes" id="UP001465976">
    <property type="component" value="Unassembled WGS sequence"/>
</dbReference>
<dbReference type="InterPro" id="IPR036249">
    <property type="entry name" value="Thioredoxin-like_sf"/>
</dbReference>
<name>A0ABR3FKJ3_9AGAR</name>
<evidence type="ECO:0000256" key="1">
    <source>
        <dbReference type="SAM" id="MobiDB-lite"/>
    </source>
</evidence>
<evidence type="ECO:0000256" key="2">
    <source>
        <dbReference type="SAM" id="SignalP"/>
    </source>
</evidence>
<feature type="signal peptide" evidence="2">
    <location>
        <begin position="1"/>
        <end position="20"/>
    </location>
</feature>
<dbReference type="PRINTS" id="PR00421">
    <property type="entry name" value="THIOREDOXIN"/>
</dbReference>